<dbReference type="Pfam" id="PF13598">
    <property type="entry name" value="DUF4139"/>
    <property type="match status" value="1"/>
</dbReference>
<gene>
    <name evidence="2" type="ORF">ENL39_03770</name>
</gene>
<dbReference type="InterPro" id="IPR037291">
    <property type="entry name" value="DUF4139"/>
</dbReference>
<dbReference type="PANTHER" id="PTHR38075">
    <property type="entry name" value="DUF4139 DOMAIN-CONTAINING PROTEIN"/>
    <property type="match status" value="1"/>
</dbReference>
<dbReference type="PANTHER" id="PTHR38075:SF1">
    <property type="entry name" value="DUF4139 DOMAIN-CONTAINING PROTEIN"/>
    <property type="match status" value="1"/>
</dbReference>
<reference evidence="2" key="1">
    <citation type="journal article" date="2020" name="mSystems">
        <title>Genome- and Community-Level Interaction Insights into Carbon Utilization and Element Cycling Functions of Hydrothermarchaeota in Hydrothermal Sediment.</title>
        <authorList>
            <person name="Zhou Z."/>
            <person name="Liu Y."/>
            <person name="Xu W."/>
            <person name="Pan J."/>
            <person name="Luo Z.H."/>
            <person name="Li M."/>
        </authorList>
    </citation>
    <scope>NUCLEOTIDE SEQUENCE [LARGE SCALE GENOMIC DNA]</scope>
    <source>
        <strain evidence="2">HyVt-92</strain>
    </source>
</reference>
<dbReference type="EMBL" id="DRTT01000106">
    <property type="protein sequence ID" value="HHF98588.1"/>
    <property type="molecule type" value="Genomic_DNA"/>
</dbReference>
<proteinExistence type="predicted"/>
<comment type="caution">
    <text evidence="2">The sequence shown here is derived from an EMBL/GenBank/DDBJ whole genome shotgun (WGS) entry which is preliminary data.</text>
</comment>
<evidence type="ECO:0000259" key="1">
    <source>
        <dbReference type="Pfam" id="PF13598"/>
    </source>
</evidence>
<evidence type="ECO:0000313" key="2">
    <source>
        <dbReference type="EMBL" id="HHF98588.1"/>
    </source>
</evidence>
<name>A0A7V5HZ47_UNCAE</name>
<feature type="domain" description="DUF4139" evidence="1">
    <location>
        <begin position="102"/>
        <end position="340"/>
    </location>
</feature>
<dbReference type="Proteomes" id="UP000886070">
    <property type="component" value="Unassembled WGS sequence"/>
</dbReference>
<organism evidence="2">
    <name type="scientific">Aerophobetes bacterium</name>
    <dbReference type="NCBI Taxonomy" id="2030807"/>
    <lineage>
        <taxon>Bacteria</taxon>
        <taxon>Candidatus Aerophobota</taxon>
    </lineage>
</organism>
<sequence length="382" mass="44300">MVNFKTRIFFILLALLFIQSFALAEKTSVLLVDKDFSLVRCKKEITLAKGENLVTFGPVGKGVVVESVYPEIEGCQVLEQKIVPPSVLVWKVNSAIEDTTYLDVSYLTKGISWSVNYKINLDSEEKSFSFTCFLTVENRDGGDFALCELGFLSPIEFFQNMEKDSTQQTQAGFPPECNVKVEEDNERIIYFLTKEVNLPQDEVKTFFLFSFPKISTEKVYFFDGEKYGDEVREELHFKNPSGVFFPEGKLYLYKTTSGGRKVYLGERELGQIPPGREASIYLGPAKGIIGYRVQTFYKEVELTPVEKDIYNKDIAREYEYRLIFSNMRPNPVKIKVVEHFYGWWKIIESEPESYEKREKEIIYYLELPPNSKRIIRYKARTI</sequence>
<accession>A0A7V5HZ47</accession>
<protein>
    <recommendedName>
        <fullName evidence="1">DUF4139 domain-containing protein</fullName>
    </recommendedName>
</protein>
<dbReference type="AlphaFoldDB" id="A0A7V5HZ47"/>